<dbReference type="GO" id="GO:0051213">
    <property type="term" value="F:dioxygenase activity"/>
    <property type="evidence" value="ECO:0007669"/>
    <property type="project" value="UniProtKB-KW"/>
</dbReference>
<name>A0ABV2SEX0_9GAMM</name>
<protein>
    <submittedName>
        <fullName evidence="2">Alkylated DNA repair dioxygenase AlkB</fullName>
    </submittedName>
</protein>
<keyword evidence="3" id="KW-1185">Reference proteome</keyword>
<proteinExistence type="predicted"/>
<evidence type="ECO:0000259" key="1">
    <source>
        <dbReference type="PROSITE" id="PS51471"/>
    </source>
</evidence>
<keyword evidence="2" id="KW-0223">Dioxygenase</keyword>
<dbReference type="InterPro" id="IPR037151">
    <property type="entry name" value="AlkB-like_sf"/>
</dbReference>
<dbReference type="Gene3D" id="2.60.120.590">
    <property type="entry name" value="Alpha-ketoglutarate-dependent dioxygenase AlkB-like"/>
    <property type="match status" value="1"/>
</dbReference>
<organism evidence="2 3">
    <name type="scientific">Endozoicomonas lisbonensis</name>
    <dbReference type="NCBI Taxonomy" id="3120522"/>
    <lineage>
        <taxon>Bacteria</taxon>
        <taxon>Pseudomonadati</taxon>
        <taxon>Pseudomonadota</taxon>
        <taxon>Gammaproteobacteria</taxon>
        <taxon>Oceanospirillales</taxon>
        <taxon>Endozoicomonadaceae</taxon>
        <taxon>Endozoicomonas</taxon>
    </lineage>
</organism>
<gene>
    <name evidence="2" type="ORF">V5J35_001504</name>
</gene>
<dbReference type="RefSeq" id="WP_354010659.1">
    <property type="nucleotide sequence ID" value="NZ_JBEWTA010000001.1"/>
</dbReference>
<dbReference type="Pfam" id="PF13532">
    <property type="entry name" value="2OG-FeII_Oxy_2"/>
    <property type="match status" value="1"/>
</dbReference>
<evidence type="ECO:0000313" key="3">
    <source>
        <dbReference type="Proteomes" id="UP001549366"/>
    </source>
</evidence>
<evidence type="ECO:0000313" key="2">
    <source>
        <dbReference type="EMBL" id="MET4756312.1"/>
    </source>
</evidence>
<dbReference type="InterPro" id="IPR027450">
    <property type="entry name" value="AlkB-like"/>
</dbReference>
<dbReference type="PANTHER" id="PTHR31212:SF4">
    <property type="entry name" value="ALPHA-KETOGLUTARATE-DEPENDENT DIOXYGENASE ALKB HOMOLOG 3"/>
    <property type="match status" value="1"/>
</dbReference>
<comment type="caution">
    <text evidence="2">The sequence shown here is derived from an EMBL/GenBank/DDBJ whole genome shotgun (WGS) entry which is preliminary data.</text>
</comment>
<accession>A0ABV2SEX0</accession>
<dbReference type="Proteomes" id="UP001549366">
    <property type="component" value="Unassembled WGS sequence"/>
</dbReference>
<dbReference type="PANTHER" id="PTHR31212">
    <property type="entry name" value="ALPHA-KETOGLUTARATE-DEPENDENT DIOXYGENASE ALKB HOMOLOG 3"/>
    <property type="match status" value="1"/>
</dbReference>
<dbReference type="InterPro" id="IPR032854">
    <property type="entry name" value="ALKBH3"/>
</dbReference>
<feature type="domain" description="Fe2OG dioxygenase" evidence="1">
    <location>
        <begin position="132"/>
        <end position="231"/>
    </location>
</feature>
<dbReference type="EMBL" id="JBEWTB010000002">
    <property type="protein sequence ID" value="MET4756312.1"/>
    <property type="molecule type" value="Genomic_DNA"/>
</dbReference>
<reference evidence="2 3" key="1">
    <citation type="submission" date="2024-06" db="EMBL/GenBank/DDBJ databases">
        <title>Genomic Encyclopedia of Type Strains, Phase V (KMG-V): Genome sequencing to study the core and pangenomes of soil and plant-associated prokaryotes.</title>
        <authorList>
            <person name="Whitman W."/>
        </authorList>
    </citation>
    <scope>NUCLEOTIDE SEQUENCE [LARGE SCALE GENOMIC DNA]</scope>
    <source>
        <strain evidence="2 3">NE40</strain>
    </source>
</reference>
<dbReference type="SUPFAM" id="SSF51197">
    <property type="entry name" value="Clavaminate synthase-like"/>
    <property type="match status" value="1"/>
</dbReference>
<dbReference type="PROSITE" id="PS51471">
    <property type="entry name" value="FE2OG_OXY"/>
    <property type="match status" value="1"/>
</dbReference>
<keyword evidence="2" id="KW-0560">Oxidoreductase</keyword>
<sequence length="235" mass="26673">MSSNSQWVALHCYGAGEDKVLLNQNALLYGLQRDFSGPNSIDIDKDTQLQLWPGALTPAESGKYYDDLIASTPWRQDKIRLFGRHVAIPRLQAWYGDTHCHYSYSGLRLAPLPWTPQLLQLKARVEQLCQHRFNSVLLNLYRNGNDSNGWHSDDEPELGEQPVIASLSLGATRRFKLRHKYDKTVAGITINLNNGSLLVMSGHSQSHWQHCLPKTARPIEPRINLTFRNILHGPN</sequence>
<dbReference type="InterPro" id="IPR005123">
    <property type="entry name" value="Oxoglu/Fe-dep_dioxygenase_dom"/>
</dbReference>